<evidence type="ECO:0000313" key="2">
    <source>
        <dbReference type="Proteomes" id="UP001234178"/>
    </source>
</evidence>
<protein>
    <submittedName>
        <fullName evidence="1">Uncharacterized protein</fullName>
    </submittedName>
</protein>
<accession>A0ABQ9YX08</accession>
<proteinExistence type="predicted"/>
<reference evidence="1 2" key="1">
    <citation type="journal article" date="2023" name="Nucleic Acids Res.">
        <title>The hologenome of Daphnia magna reveals possible DNA methylation and microbiome-mediated evolution of the host genome.</title>
        <authorList>
            <person name="Chaturvedi A."/>
            <person name="Li X."/>
            <person name="Dhandapani V."/>
            <person name="Marshall H."/>
            <person name="Kissane S."/>
            <person name="Cuenca-Cambronero M."/>
            <person name="Asole G."/>
            <person name="Calvet F."/>
            <person name="Ruiz-Romero M."/>
            <person name="Marangio P."/>
            <person name="Guigo R."/>
            <person name="Rago D."/>
            <person name="Mirbahai L."/>
            <person name="Eastwood N."/>
            <person name="Colbourne J.K."/>
            <person name="Zhou J."/>
            <person name="Mallon E."/>
            <person name="Orsini L."/>
        </authorList>
    </citation>
    <scope>NUCLEOTIDE SEQUENCE [LARGE SCALE GENOMIC DNA]</scope>
    <source>
        <strain evidence="1">LRV0_1</strain>
    </source>
</reference>
<name>A0ABQ9YX08_9CRUS</name>
<organism evidence="1 2">
    <name type="scientific">Daphnia magna</name>
    <dbReference type="NCBI Taxonomy" id="35525"/>
    <lineage>
        <taxon>Eukaryota</taxon>
        <taxon>Metazoa</taxon>
        <taxon>Ecdysozoa</taxon>
        <taxon>Arthropoda</taxon>
        <taxon>Crustacea</taxon>
        <taxon>Branchiopoda</taxon>
        <taxon>Diplostraca</taxon>
        <taxon>Cladocera</taxon>
        <taxon>Anomopoda</taxon>
        <taxon>Daphniidae</taxon>
        <taxon>Daphnia</taxon>
    </lineage>
</organism>
<evidence type="ECO:0000313" key="1">
    <source>
        <dbReference type="EMBL" id="KAK4005169.1"/>
    </source>
</evidence>
<dbReference type="EMBL" id="JAOYFB010000001">
    <property type="protein sequence ID" value="KAK4005169.1"/>
    <property type="molecule type" value="Genomic_DNA"/>
</dbReference>
<keyword evidence="2" id="KW-1185">Reference proteome</keyword>
<dbReference type="Proteomes" id="UP001234178">
    <property type="component" value="Unassembled WGS sequence"/>
</dbReference>
<comment type="caution">
    <text evidence="1">The sequence shown here is derived from an EMBL/GenBank/DDBJ whole genome shotgun (WGS) entry which is preliminary data.</text>
</comment>
<gene>
    <name evidence="1" type="ORF">OUZ56_006890</name>
</gene>
<sequence length="73" mass="8420">MSRNYSAHLQFKYLNDLPPLAFHRLRSSIENTATFQSTSSTQPLLGHAYTVSVKVPFYRSKLYGYLLHYVHVG</sequence>